<protein>
    <recommendedName>
        <fullName evidence="4">TsaA-like domain-containing protein</fullName>
    </recommendedName>
</protein>
<dbReference type="EMBL" id="LNQE01001530">
    <property type="protein sequence ID" value="KUG15801.1"/>
    <property type="molecule type" value="Genomic_DNA"/>
</dbReference>
<gene>
    <name evidence="5" type="ORF">ASZ90_014538</name>
</gene>
<feature type="domain" description="TsaA-like" evidence="4">
    <location>
        <begin position="5"/>
        <end position="135"/>
    </location>
</feature>
<dbReference type="AlphaFoldDB" id="A0A0W8F4M0"/>
<feature type="compositionally biased region" description="Basic and acidic residues" evidence="3">
    <location>
        <begin position="17"/>
        <end position="29"/>
    </location>
</feature>
<organism evidence="5">
    <name type="scientific">hydrocarbon metagenome</name>
    <dbReference type="NCBI Taxonomy" id="938273"/>
    <lineage>
        <taxon>unclassified sequences</taxon>
        <taxon>metagenomes</taxon>
        <taxon>ecological metagenomes</taxon>
    </lineage>
</organism>
<dbReference type="NCBIfam" id="TIGR00104">
    <property type="entry name" value="tRNA_TsaA"/>
    <property type="match status" value="1"/>
</dbReference>
<evidence type="ECO:0000313" key="5">
    <source>
        <dbReference type="EMBL" id="KUG15801.1"/>
    </source>
</evidence>
<keyword evidence="1" id="KW-0949">S-adenosyl-L-methionine</keyword>
<dbReference type="PANTHER" id="PTHR12818">
    <property type="entry name" value="TRNA (ADENINE(37)-N6)-METHYLTRANSFERASE"/>
    <property type="match status" value="1"/>
</dbReference>
<dbReference type="InterPro" id="IPR040372">
    <property type="entry name" value="YaeB-like"/>
</dbReference>
<dbReference type="InterPro" id="IPR036414">
    <property type="entry name" value="YaeB_N_sf"/>
</dbReference>
<accession>A0A0W8F4M0</accession>
<comment type="caution">
    <text evidence="5">The sequence shown here is derived from an EMBL/GenBank/DDBJ whole genome shotgun (WGS) entry which is preliminary data.</text>
</comment>
<evidence type="ECO:0000256" key="1">
    <source>
        <dbReference type="ARBA" id="ARBA00022691"/>
    </source>
</evidence>
<dbReference type="SUPFAM" id="SSF118196">
    <property type="entry name" value="YaeB-like"/>
    <property type="match status" value="1"/>
</dbReference>
<dbReference type="Pfam" id="PF01980">
    <property type="entry name" value="TrmO_N"/>
    <property type="match status" value="1"/>
</dbReference>
<dbReference type="InterPro" id="IPR036413">
    <property type="entry name" value="YaeB-like_sf"/>
</dbReference>
<proteinExistence type="inferred from homology"/>
<dbReference type="PANTHER" id="PTHR12818:SF0">
    <property type="entry name" value="TRNA (ADENINE(37)-N6)-METHYLTRANSFERASE"/>
    <property type="match status" value="1"/>
</dbReference>
<evidence type="ECO:0000259" key="4">
    <source>
        <dbReference type="PROSITE" id="PS51668"/>
    </source>
</evidence>
<sequence>MTIELHPIGSVRSPYRQRGDAPRQGRLSDTESEIVIDPPYLPGLFRIGEKKHLFVLCWFDRADRGTLRVFPPHNPVEHGVFATRSPDRPNPVALSIVDLIEVQDGVLRVRGLDALDGTPVIDIKPYSPEIDALGGD</sequence>
<name>A0A0W8F4M0_9ZZZZ</name>
<feature type="region of interest" description="Disordered" evidence="3">
    <location>
        <begin position="1"/>
        <end position="29"/>
    </location>
</feature>
<dbReference type="InterPro" id="IPR023368">
    <property type="entry name" value="UPF0066_cons_site"/>
</dbReference>
<reference evidence="5" key="1">
    <citation type="journal article" date="2015" name="Proc. Natl. Acad. Sci. U.S.A.">
        <title>Networks of energetic and metabolic interactions define dynamics in microbial communities.</title>
        <authorList>
            <person name="Embree M."/>
            <person name="Liu J.K."/>
            <person name="Al-Bassam M.M."/>
            <person name="Zengler K."/>
        </authorList>
    </citation>
    <scope>NUCLEOTIDE SEQUENCE</scope>
</reference>
<dbReference type="PROSITE" id="PS01318">
    <property type="entry name" value="TSAA_1"/>
    <property type="match status" value="1"/>
</dbReference>
<evidence type="ECO:0000256" key="3">
    <source>
        <dbReference type="SAM" id="MobiDB-lite"/>
    </source>
</evidence>
<dbReference type="InterPro" id="IPR023370">
    <property type="entry name" value="TrmO-like_N"/>
</dbReference>
<comment type="similarity">
    <text evidence="2">Belongs to the tRNA methyltransferase O family.</text>
</comment>
<dbReference type="PROSITE" id="PS51668">
    <property type="entry name" value="TSAA_2"/>
    <property type="match status" value="1"/>
</dbReference>
<dbReference type="Gene3D" id="2.40.30.70">
    <property type="entry name" value="YaeB-like"/>
    <property type="match status" value="1"/>
</dbReference>
<evidence type="ECO:0000256" key="2">
    <source>
        <dbReference type="ARBA" id="ARBA00033753"/>
    </source>
</evidence>
<dbReference type="CDD" id="cd09281">
    <property type="entry name" value="UPF0066"/>
    <property type="match status" value="1"/>
</dbReference>